<feature type="region of interest" description="Disordered" evidence="1">
    <location>
        <begin position="113"/>
        <end position="133"/>
    </location>
</feature>
<proteinExistence type="predicted"/>
<dbReference type="AlphaFoldDB" id="A0A8H3LLS9"/>
<evidence type="ECO:0000313" key="3">
    <source>
        <dbReference type="Proteomes" id="UP000615446"/>
    </source>
</evidence>
<name>A0A8H3LLS9_9GLOM</name>
<evidence type="ECO:0000256" key="1">
    <source>
        <dbReference type="SAM" id="MobiDB-lite"/>
    </source>
</evidence>
<comment type="caution">
    <text evidence="2">The sequence shown here is derived from an EMBL/GenBank/DDBJ whole genome shotgun (WGS) entry which is preliminary data.</text>
</comment>
<protein>
    <submittedName>
        <fullName evidence="2">Uncharacterized protein</fullName>
    </submittedName>
</protein>
<gene>
    <name evidence="2" type="ORF">RCL2_001462200</name>
</gene>
<evidence type="ECO:0000313" key="2">
    <source>
        <dbReference type="EMBL" id="GES87629.1"/>
    </source>
</evidence>
<organism evidence="2 3">
    <name type="scientific">Rhizophagus clarus</name>
    <dbReference type="NCBI Taxonomy" id="94130"/>
    <lineage>
        <taxon>Eukaryota</taxon>
        <taxon>Fungi</taxon>
        <taxon>Fungi incertae sedis</taxon>
        <taxon>Mucoromycota</taxon>
        <taxon>Glomeromycotina</taxon>
        <taxon>Glomeromycetes</taxon>
        <taxon>Glomerales</taxon>
        <taxon>Glomeraceae</taxon>
        <taxon>Rhizophagus</taxon>
    </lineage>
</organism>
<accession>A0A8H3LLS9</accession>
<feature type="region of interest" description="Disordered" evidence="1">
    <location>
        <begin position="158"/>
        <end position="178"/>
    </location>
</feature>
<dbReference type="Proteomes" id="UP000615446">
    <property type="component" value="Unassembled WGS sequence"/>
</dbReference>
<reference evidence="2" key="1">
    <citation type="submission" date="2019-10" db="EMBL/GenBank/DDBJ databases">
        <title>Conservation and host-specific expression of non-tandemly repeated heterogenous ribosome RNA gene in arbuscular mycorrhizal fungi.</title>
        <authorList>
            <person name="Maeda T."/>
            <person name="Kobayashi Y."/>
            <person name="Nakagawa T."/>
            <person name="Ezawa T."/>
            <person name="Yamaguchi K."/>
            <person name="Bino T."/>
            <person name="Nishimoto Y."/>
            <person name="Shigenobu S."/>
            <person name="Kawaguchi M."/>
        </authorList>
    </citation>
    <scope>NUCLEOTIDE SEQUENCE</scope>
    <source>
        <strain evidence="2">HR1</strain>
    </source>
</reference>
<sequence length="178" mass="19953">MLPLLMMKLVILQKDPANDNETINDIDQQTISPNTTKQPAVVNKDLNEDIDVQEPAAVAITKLTPINKLLELSDDDDLSKDETGSYTHVDRIRNNDLYRSNKADESCHLYLNTTPSPDRPNNIPPPTSHSHSAHNMYMGSNDRDVFCLDTQNVYQSNTSFFTNNDDSDALSNCRPSSD</sequence>
<dbReference type="EMBL" id="BLAL01000169">
    <property type="protein sequence ID" value="GES87629.1"/>
    <property type="molecule type" value="Genomic_DNA"/>
</dbReference>